<dbReference type="Proteomes" id="UP000236737">
    <property type="component" value="Unassembled WGS sequence"/>
</dbReference>
<keyword evidence="2" id="KW-1185">Reference proteome</keyword>
<dbReference type="AlphaFoldDB" id="A0A1H5VGW1"/>
<evidence type="ECO:0000313" key="2">
    <source>
        <dbReference type="Proteomes" id="UP000236737"/>
    </source>
</evidence>
<sequence length="194" mass="23261">MKNLAKIFLSDLSRKIKPGMENKLHNPFFLKHQNLWRFVIILNKYSLESIRFDVFQPPHEVNSNITFAFYSKTNRELLLKIFEETENLFNAPPSVFKTDTYVALNWKLNLSNADETNEFVYKALIFFKKFFIRIRYFDLIQLKNCNELFDRKNLSHAYTRKKKTKKIITNSGMKFLRKTRPAIMASVKSYYYLN</sequence>
<proteinExistence type="predicted"/>
<organism evidence="1 2">
    <name type="scientific">Flavobacterium urumqiense</name>
    <dbReference type="NCBI Taxonomy" id="935224"/>
    <lineage>
        <taxon>Bacteria</taxon>
        <taxon>Pseudomonadati</taxon>
        <taxon>Bacteroidota</taxon>
        <taxon>Flavobacteriia</taxon>
        <taxon>Flavobacteriales</taxon>
        <taxon>Flavobacteriaceae</taxon>
        <taxon>Flavobacterium</taxon>
    </lineage>
</organism>
<name>A0A1H5VGW1_9FLAO</name>
<reference evidence="2" key="1">
    <citation type="submission" date="2016-10" db="EMBL/GenBank/DDBJ databases">
        <authorList>
            <person name="Varghese N."/>
            <person name="Submissions S."/>
        </authorList>
    </citation>
    <scope>NUCLEOTIDE SEQUENCE [LARGE SCALE GENOMIC DNA]</scope>
    <source>
        <strain evidence="2">CGMCC 1.9230</strain>
    </source>
</reference>
<evidence type="ECO:0000313" key="1">
    <source>
        <dbReference type="EMBL" id="SEF86552.1"/>
    </source>
</evidence>
<accession>A0A1H5VGW1</accession>
<gene>
    <name evidence="1" type="ORF">SAMN04488130_103216</name>
</gene>
<dbReference type="EMBL" id="FNVP01000003">
    <property type="protein sequence ID" value="SEF86552.1"/>
    <property type="molecule type" value="Genomic_DNA"/>
</dbReference>
<protein>
    <submittedName>
        <fullName evidence="1">Uncharacterized protein</fullName>
    </submittedName>
</protein>